<dbReference type="PANTHER" id="PTHR24321">
    <property type="entry name" value="DEHYDROGENASES, SHORT CHAIN"/>
    <property type="match status" value="1"/>
</dbReference>
<dbReference type="InterPro" id="IPR036291">
    <property type="entry name" value="NAD(P)-bd_dom_sf"/>
</dbReference>
<dbReference type="PROSITE" id="PS00061">
    <property type="entry name" value="ADH_SHORT"/>
    <property type="match status" value="1"/>
</dbReference>
<dbReference type="InterPro" id="IPR020904">
    <property type="entry name" value="Sc_DH/Rdtase_CS"/>
</dbReference>
<dbReference type="PRINTS" id="PR00081">
    <property type="entry name" value="GDHRDH"/>
</dbReference>
<comment type="caution">
    <text evidence="4">The sequence shown here is derived from an EMBL/GenBank/DDBJ whole genome shotgun (WGS) entry which is preliminary data.</text>
</comment>
<dbReference type="Pfam" id="PF13561">
    <property type="entry name" value="adh_short_C2"/>
    <property type="match status" value="1"/>
</dbReference>
<dbReference type="OrthoDB" id="1393670at2759"/>
<evidence type="ECO:0000313" key="5">
    <source>
        <dbReference type="Proteomes" id="UP000258309"/>
    </source>
</evidence>
<keyword evidence="3" id="KW-0560">Oxidoreductase</keyword>
<comment type="similarity">
    <text evidence="1">Belongs to the short-chain dehydrogenases/reductases (SDR) family.</text>
</comment>
<dbReference type="InterPro" id="IPR002347">
    <property type="entry name" value="SDR_fam"/>
</dbReference>
<evidence type="ECO:0000313" key="4">
    <source>
        <dbReference type="EMBL" id="RFU27292.1"/>
    </source>
</evidence>
<feature type="non-terminal residue" evidence="4">
    <location>
        <position position="1"/>
    </location>
</feature>
<dbReference type="NCBIfam" id="NF005559">
    <property type="entry name" value="PRK07231.1"/>
    <property type="match status" value="1"/>
</dbReference>
<dbReference type="OMA" id="DGGQARW"/>
<evidence type="ECO:0000256" key="1">
    <source>
        <dbReference type="ARBA" id="ARBA00006484"/>
    </source>
</evidence>
<dbReference type="Gene3D" id="3.40.50.720">
    <property type="entry name" value="NAD(P)-binding Rossmann-like Domain"/>
    <property type="match status" value="1"/>
</dbReference>
<dbReference type="GO" id="GO:0016491">
    <property type="term" value="F:oxidoreductase activity"/>
    <property type="evidence" value="ECO:0007669"/>
    <property type="project" value="UniProtKB-KW"/>
</dbReference>
<dbReference type="FunFam" id="3.40.50.720:FF:000084">
    <property type="entry name" value="Short-chain dehydrogenase reductase"/>
    <property type="match status" value="1"/>
</dbReference>
<proteinExistence type="inferred from homology"/>
<accession>A0A3E2H223</accession>
<reference evidence="4 5" key="1">
    <citation type="submission" date="2018-05" db="EMBL/GenBank/DDBJ databases">
        <title>Draft genome sequence of Scytalidium lignicola DSM 105466, a ubiquitous saprotrophic fungus.</title>
        <authorList>
            <person name="Buettner E."/>
            <person name="Gebauer A.M."/>
            <person name="Hofrichter M."/>
            <person name="Liers C."/>
            <person name="Kellner H."/>
        </authorList>
    </citation>
    <scope>NUCLEOTIDE SEQUENCE [LARGE SCALE GENOMIC DNA]</scope>
    <source>
        <strain evidence="4 5">DSM 105466</strain>
    </source>
</reference>
<organism evidence="4 5">
    <name type="scientific">Scytalidium lignicola</name>
    <name type="common">Hyphomycete</name>
    <dbReference type="NCBI Taxonomy" id="5539"/>
    <lineage>
        <taxon>Eukaryota</taxon>
        <taxon>Fungi</taxon>
        <taxon>Dikarya</taxon>
        <taxon>Ascomycota</taxon>
        <taxon>Pezizomycotina</taxon>
        <taxon>Leotiomycetes</taxon>
        <taxon>Leotiomycetes incertae sedis</taxon>
        <taxon>Scytalidium</taxon>
    </lineage>
</organism>
<protein>
    <submittedName>
        <fullName evidence="4">Uncharacterized protein</fullName>
    </submittedName>
</protein>
<dbReference type="CDD" id="cd05233">
    <property type="entry name" value="SDR_c"/>
    <property type="match status" value="1"/>
</dbReference>
<dbReference type="SUPFAM" id="SSF51735">
    <property type="entry name" value="NAD(P)-binding Rossmann-fold domains"/>
    <property type="match status" value="1"/>
</dbReference>
<gene>
    <name evidence="4" type="ORF">B7463_g9055</name>
</gene>
<sequence length="279" mass="29448">MVLSFPGRFEGKVVAITGGASGIGAAMTSRYIAEGAKVLVADMCAEEKGKSFVAGFPEGKAYFHRVDISSAEGARSVVTKTIEVFGDLDIVHNNAAAVAWGQIPDMKFDQWSRVFQVGLDAPFHICQAAIPEMKKHTEKKTRGVIINTVSSAGLIGDEGLGCYAAAKAGLANLTRSMAADHAPDGIRINAVAPGWTDTPMSGALAADPEIAKILSSAIPMDRPGHPDELAAVMLFLASDDASYVTGSVWNVDGGLLSISRMKNLNKAHEQNNKGKDKLY</sequence>
<dbReference type="EMBL" id="NCSJ02000213">
    <property type="protein sequence ID" value="RFU27292.1"/>
    <property type="molecule type" value="Genomic_DNA"/>
</dbReference>
<evidence type="ECO:0000256" key="2">
    <source>
        <dbReference type="ARBA" id="ARBA00022857"/>
    </source>
</evidence>
<evidence type="ECO:0000256" key="3">
    <source>
        <dbReference type="ARBA" id="ARBA00023002"/>
    </source>
</evidence>
<dbReference type="AlphaFoldDB" id="A0A3E2H223"/>
<dbReference type="GO" id="GO:0009688">
    <property type="term" value="P:abscisic acid biosynthetic process"/>
    <property type="evidence" value="ECO:0007669"/>
    <property type="project" value="UniProtKB-ARBA"/>
</dbReference>
<dbReference type="Proteomes" id="UP000258309">
    <property type="component" value="Unassembled WGS sequence"/>
</dbReference>
<name>A0A3E2H223_SCYLI</name>
<keyword evidence="5" id="KW-1185">Reference proteome</keyword>
<feature type="non-terminal residue" evidence="4">
    <location>
        <position position="279"/>
    </location>
</feature>
<dbReference type="STRING" id="5539.A0A3E2H223"/>
<dbReference type="PANTHER" id="PTHR24321:SF8">
    <property type="entry name" value="ESTRADIOL 17-BETA-DEHYDROGENASE 8-RELATED"/>
    <property type="match status" value="1"/>
</dbReference>
<keyword evidence="2" id="KW-0521">NADP</keyword>
<dbReference type="PRINTS" id="PR00080">
    <property type="entry name" value="SDRFAMILY"/>
</dbReference>